<dbReference type="STRING" id="538381.GCA_001696535_04079"/>
<dbReference type="PROSITE" id="PS01096">
    <property type="entry name" value="PPIC_PPIASE_1"/>
    <property type="match status" value="1"/>
</dbReference>
<evidence type="ECO:0000256" key="2">
    <source>
        <dbReference type="ARBA" id="ARBA00007656"/>
    </source>
</evidence>
<comment type="similarity">
    <text evidence="2">Belongs to the PpiC/parvulin rotamase family.</text>
</comment>
<evidence type="ECO:0000256" key="5">
    <source>
        <dbReference type="ARBA" id="ARBA00023110"/>
    </source>
</evidence>
<dbReference type="PANTHER" id="PTHR47245">
    <property type="entry name" value="PEPTIDYLPROLYL ISOMERASE"/>
    <property type="match status" value="1"/>
</dbReference>
<feature type="chain" id="PRO_5013103477" description="Parvulin-like PPIase" evidence="10">
    <location>
        <begin position="33"/>
        <end position="301"/>
    </location>
</feature>
<keyword evidence="10" id="KW-0732">Signal</keyword>
<evidence type="ECO:0000256" key="10">
    <source>
        <dbReference type="SAM" id="SignalP"/>
    </source>
</evidence>
<feature type="region of interest" description="Disordered" evidence="9">
    <location>
        <begin position="277"/>
        <end position="301"/>
    </location>
</feature>
<dbReference type="InterPro" id="IPR023058">
    <property type="entry name" value="PPIase_PpiC_CS"/>
</dbReference>
<dbReference type="InterPro" id="IPR050245">
    <property type="entry name" value="PrsA_foldase"/>
</dbReference>
<comment type="catalytic activity">
    <reaction evidence="1">
        <text>[protein]-peptidylproline (omega=180) = [protein]-peptidylproline (omega=0)</text>
        <dbReference type="Rhea" id="RHEA:16237"/>
        <dbReference type="Rhea" id="RHEA-COMP:10747"/>
        <dbReference type="Rhea" id="RHEA-COMP:10748"/>
        <dbReference type="ChEBI" id="CHEBI:83833"/>
        <dbReference type="ChEBI" id="CHEBI:83834"/>
        <dbReference type="EC" id="5.2.1.8"/>
    </reaction>
</comment>
<dbReference type="PANTHER" id="PTHR47245:SF2">
    <property type="entry name" value="PEPTIDYL-PROLYL CIS-TRANS ISOMERASE HP_0175-RELATED"/>
    <property type="match status" value="1"/>
</dbReference>
<dbReference type="Gene3D" id="3.10.50.40">
    <property type="match status" value="1"/>
</dbReference>
<feature type="domain" description="PpiC" evidence="11">
    <location>
        <begin position="144"/>
        <end position="234"/>
    </location>
</feature>
<dbReference type="GO" id="GO:0003755">
    <property type="term" value="F:peptidyl-prolyl cis-trans isomerase activity"/>
    <property type="evidence" value="ECO:0007669"/>
    <property type="project" value="UniProtKB-KW"/>
</dbReference>
<dbReference type="SUPFAM" id="SSF54534">
    <property type="entry name" value="FKBP-like"/>
    <property type="match status" value="1"/>
</dbReference>
<feature type="compositionally biased region" description="Low complexity" evidence="9">
    <location>
        <begin position="281"/>
        <end position="301"/>
    </location>
</feature>
<dbReference type="AlphaFoldDB" id="A0A285TWN5"/>
<evidence type="ECO:0000259" key="11">
    <source>
        <dbReference type="PROSITE" id="PS50198"/>
    </source>
</evidence>
<name>A0A285TWN5_9HYPH</name>
<accession>A0A285TWN5</accession>
<gene>
    <name evidence="12" type="ORF">SAMN05421512_11639</name>
</gene>
<dbReference type="Pfam" id="PF13616">
    <property type="entry name" value="Rotamase_3"/>
    <property type="match status" value="1"/>
</dbReference>
<keyword evidence="13" id="KW-1185">Reference proteome</keyword>
<evidence type="ECO:0000256" key="3">
    <source>
        <dbReference type="ARBA" id="ARBA00013194"/>
    </source>
</evidence>
<dbReference type="EC" id="5.2.1.8" evidence="3"/>
<dbReference type="InterPro" id="IPR046357">
    <property type="entry name" value="PPIase_dom_sf"/>
</dbReference>
<evidence type="ECO:0000256" key="1">
    <source>
        <dbReference type="ARBA" id="ARBA00000971"/>
    </source>
</evidence>
<reference evidence="12 13" key="1">
    <citation type="submission" date="2017-08" db="EMBL/GenBank/DDBJ databases">
        <authorList>
            <person name="de Groot N.N."/>
        </authorList>
    </citation>
    <scope>NUCLEOTIDE SEQUENCE [LARGE SCALE GENOMIC DNA]</scope>
    <source>
        <strain evidence="12 13">USBA 352</strain>
    </source>
</reference>
<keyword evidence="8 12" id="KW-0413">Isomerase</keyword>
<sequence length="301" mass="32442">MTRFFAATARRTALAALLAGGLAGGLASGALAQEPGDVVAKVGDTEVTEADIAFASQDFADQLSQVPPTQWRKILTDVVVDMNVLANAAREAGIQDEEAFKRQVEFLTMRALRNAYLAREIEGKITDEAIQEAYDKEFANFEGEDERKARHILVKTKEEADAVIAELDGGADFAEVAKEKSTGPSGPNGGDLGYFTRGRMVKEFEDAAFALEVGAYTKEPVETQFGWHVIKVEEARKQPAPALADVRDQLRQQLLRARYAEVLADLKAKTTIEVMAEETPADAGAAPAEGGETPAEAPKAE</sequence>
<evidence type="ECO:0000256" key="6">
    <source>
        <dbReference type="ARBA" id="ARBA00030642"/>
    </source>
</evidence>
<proteinExistence type="inferred from homology"/>
<dbReference type="InterPro" id="IPR000297">
    <property type="entry name" value="PPIase_PpiC"/>
</dbReference>
<evidence type="ECO:0000313" key="13">
    <source>
        <dbReference type="Proteomes" id="UP000219331"/>
    </source>
</evidence>
<dbReference type="RefSeq" id="WP_097176583.1">
    <property type="nucleotide sequence ID" value="NZ_JAJGNR010000003.1"/>
</dbReference>
<dbReference type="EMBL" id="OBML01000016">
    <property type="protein sequence ID" value="SOC26455.1"/>
    <property type="molecule type" value="Genomic_DNA"/>
</dbReference>
<dbReference type="InterPro" id="IPR006311">
    <property type="entry name" value="TAT_signal"/>
</dbReference>
<evidence type="ECO:0000256" key="9">
    <source>
        <dbReference type="SAM" id="MobiDB-lite"/>
    </source>
</evidence>
<dbReference type="OrthoDB" id="14196at2"/>
<feature type="signal peptide" evidence="10">
    <location>
        <begin position="1"/>
        <end position="32"/>
    </location>
</feature>
<evidence type="ECO:0000256" key="4">
    <source>
        <dbReference type="ARBA" id="ARBA00018370"/>
    </source>
</evidence>
<organism evidence="12 13">
    <name type="scientific">Stappia indica</name>
    <dbReference type="NCBI Taxonomy" id="538381"/>
    <lineage>
        <taxon>Bacteria</taxon>
        <taxon>Pseudomonadati</taxon>
        <taxon>Pseudomonadota</taxon>
        <taxon>Alphaproteobacteria</taxon>
        <taxon>Hyphomicrobiales</taxon>
        <taxon>Stappiaceae</taxon>
        <taxon>Stappia</taxon>
    </lineage>
</organism>
<evidence type="ECO:0000256" key="8">
    <source>
        <dbReference type="PROSITE-ProRule" id="PRU00278"/>
    </source>
</evidence>
<dbReference type="PROSITE" id="PS50198">
    <property type="entry name" value="PPIC_PPIASE_2"/>
    <property type="match status" value="1"/>
</dbReference>
<evidence type="ECO:0000256" key="7">
    <source>
        <dbReference type="ARBA" id="ARBA00031484"/>
    </source>
</evidence>
<dbReference type="Proteomes" id="UP000219331">
    <property type="component" value="Unassembled WGS sequence"/>
</dbReference>
<dbReference type="PROSITE" id="PS51318">
    <property type="entry name" value="TAT"/>
    <property type="match status" value="1"/>
</dbReference>
<evidence type="ECO:0000313" key="12">
    <source>
        <dbReference type="EMBL" id="SOC26455.1"/>
    </source>
</evidence>
<protein>
    <recommendedName>
        <fullName evidence="4">Parvulin-like PPIase</fullName>
        <ecNumber evidence="3">5.2.1.8</ecNumber>
    </recommendedName>
    <alternativeName>
        <fullName evidence="6">Peptidyl-prolyl cis-trans isomerase plp</fullName>
    </alternativeName>
    <alternativeName>
        <fullName evidence="7">Rotamase plp</fullName>
    </alternativeName>
</protein>
<keyword evidence="5 8" id="KW-0697">Rotamase</keyword>